<evidence type="ECO:0000313" key="5">
    <source>
        <dbReference type="EMBL" id="GEX83918.1"/>
    </source>
</evidence>
<accession>A0A699HFK4</accession>
<comment type="caution">
    <text evidence="5">The sequence shown here is derived from an EMBL/GenBank/DDBJ whole genome shotgun (WGS) entry which is preliminary data.</text>
</comment>
<evidence type="ECO:0000259" key="4">
    <source>
        <dbReference type="Pfam" id="PF25597"/>
    </source>
</evidence>
<evidence type="ECO:0000259" key="3">
    <source>
        <dbReference type="Pfam" id="PF13976"/>
    </source>
</evidence>
<feature type="domain" description="GAG-pre-integrase" evidence="3">
    <location>
        <begin position="234"/>
        <end position="280"/>
    </location>
</feature>
<reference evidence="5" key="1">
    <citation type="journal article" date="2019" name="Sci. Rep.">
        <title>Draft genome of Tanacetum cinerariifolium, the natural source of mosquito coil.</title>
        <authorList>
            <person name="Yamashiro T."/>
            <person name="Shiraishi A."/>
            <person name="Satake H."/>
            <person name="Nakayama K."/>
        </authorList>
    </citation>
    <scope>NUCLEOTIDE SEQUENCE</scope>
</reference>
<feature type="region of interest" description="Disordered" evidence="1">
    <location>
        <begin position="49"/>
        <end position="72"/>
    </location>
</feature>
<dbReference type="InterPro" id="IPR057670">
    <property type="entry name" value="SH3_retrovirus"/>
</dbReference>
<organism evidence="5">
    <name type="scientific">Tanacetum cinerariifolium</name>
    <name type="common">Dalmatian daisy</name>
    <name type="synonym">Chrysanthemum cinerariifolium</name>
    <dbReference type="NCBI Taxonomy" id="118510"/>
    <lineage>
        <taxon>Eukaryota</taxon>
        <taxon>Viridiplantae</taxon>
        <taxon>Streptophyta</taxon>
        <taxon>Embryophyta</taxon>
        <taxon>Tracheophyta</taxon>
        <taxon>Spermatophyta</taxon>
        <taxon>Magnoliopsida</taxon>
        <taxon>eudicotyledons</taxon>
        <taxon>Gunneridae</taxon>
        <taxon>Pentapetalae</taxon>
        <taxon>asterids</taxon>
        <taxon>campanulids</taxon>
        <taxon>Asterales</taxon>
        <taxon>Asteraceae</taxon>
        <taxon>Asteroideae</taxon>
        <taxon>Anthemideae</taxon>
        <taxon>Anthemidinae</taxon>
        <taxon>Tanacetum</taxon>
    </lineage>
</organism>
<name>A0A699HFK4_TANCI</name>
<dbReference type="Pfam" id="PF07727">
    <property type="entry name" value="RVT_2"/>
    <property type="match status" value="1"/>
</dbReference>
<dbReference type="Pfam" id="PF13976">
    <property type="entry name" value="gag_pre-integrs"/>
    <property type="match status" value="1"/>
</dbReference>
<evidence type="ECO:0000259" key="2">
    <source>
        <dbReference type="Pfam" id="PF07727"/>
    </source>
</evidence>
<dbReference type="Pfam" id="PF25597">
    <property type="entry name" value="SH3_retrovirus"/>
    <property type="match status" value="1"/>
</dbReference>
<feature type="domain" description="Retroviral polymerase SH3-like" evidence="4">
    <location>
        <begin position="299"/>
        <end position="354"/>
    </location>
</feature>
<dbReference type="InterPro" id="IPR025724">
    <property type="entry name" value="GAG-pre-integrase_dom"/>
</dbReference>
<dbReference type="EMBL" id="BKCJ010133518">
    <property type="protein sequence ID" value="GEX83918.1"/>
    <property type="molecule type" value="Genomic_DNA"/>
</dbReference>
<gene>
    <name evidence="5" type="ORF">Tci_355893</name>
</gene>
<dbReference type="AlphaFoldDB" id="A0A699HFK4"/>
<evidence type="ECO:0000256" key="1">
    <source>
        <dbReference type="SAM" id="MobiDB-lite"/>
    </source>
</evidence>
<dbReference type="InterPro" id="IPR013103">
    <property type="entry name" value="RVT_2"/>
</dbReference>
<feature type="domain" description="Reverse transcriptase Ty1/copia-type" evidence="2">
    <location>
        <begin position="407"/>
        <end position="501"/>
    </location>
</feature>
<proteinExistence type="predicted"/>
<feature type="compositionally biased region" description="Polar residues" evidence="1">
    <location>
        <begin position="51"/>
        <end position="70"/>
    </location>
</feature>
<protein>
    <submittedName>
        <fullName evidence="5">Integrase, catalytic region, zinc finger, CCHC-type, peptidase aspartic, catalytic</fullName>
    </submittedName>
</protein>
<sequence length="573" mass="64240">MFKLDLEPLSPKLVHNRESHIYYLKHIQEQADILRETLVLVQIDLVRQRSKPSGNTKNNRISQPSSSNKINKVEDQLRSVKTRKNNKNRVNKVKSDAHVMQYMCNVNSVSVPGNNALIKTFVNDVKSGCLCVIYGKCMIAETHHDYVQLNVTKMNESKKSKFGNDQIARIVGYGDYQLGNVAISRVYYVEGLGHNLSSVGQFCDADLEVAFRKNTCFIRDLEGVNLISGSFDTNLYTISLDDMLKSSPICTLSKASKTKSWLWHQRLSHLNFGKSKKSSHQPKAENKKSDLSFLHVFGSLCYPTNDHDDLGKFDAKEYIGIFVGYAPAKKAFKIYNRRTQIIFETIHVTFDELTAMASEQFSSGPRLHVMTPATPIQEAAAPRSEVVADSPMSISISQDAPSISVVDSTIFTRHARNDLLLVHIYVDEIIFASTNTAMCDEFANQITNKFKMLMMGQMSFFIGLQISQSLRGIFINQSKYASEIVKKYGLTSIDSVDIPSIENKKMDEYLLGTPVDAILYSGMIGSLIYLTASRPGLIYVDTRHSTSGSTQFLGDKIISWSSKKQKSTAISNT</sequence>